<evidence type="ECO:0000313" key="14">
    <source>
        <dbReference type="EnsemblMetazoa" id="XP_030840053"/>
    </source>
</evidence>
<reference evidence="14" key="2">
    <citation type="submission" date="2021-01" db="UniProtKB">
        <authorList>
            <consortium name="EnsemblMetazoa"/>
        </authorList>
    </citation>
    <scope>IDENTIFICATION</scope>
</reference>
<dbReference type="GO" id="GO:0005634">
    <property type="term" value="C:nucleus"/>
    <property type="evidence" value="ECO:0007669"/>
    <property type="project" value="UniProtKB-SubCell"/>
</dbReference>
<evidence type="ECO:0000256" key="6">
    <source>
        <dbReference type="ARBA" id="ARBA00022776"/>
    </source>
</evidence>
<dbReference type="GO" id="GO:0044877">
    <property type="term" value="F:protein-containing complex binding"/>
    <property type="evidence" value="ECO:0000318"/>
    <property type="project" value="GO_Central"/>
</dbReference>
<organism evidence="14 15">
    <name type="scientific">Strongylocentrotus purpuratus</name>
    <name type="common">Purple sea urchin</name>
    <dbReference type="NCBI Taxonomy" id="7668"/>
    <lineage>
        <taxon>Eukaryota</taxon>
        <taxon>Metazoa</taxon>
        <taxon>Echinodermata</taxon>
        <taxon>Eleutherozoa</taxon>
        <taxon>Echinozoa</taxon>
        <taxon>Echinoidea</taxon>
        <taxon>Euechinoidea</taxon>
        <taxon>Echinacea</taxon>
        <taxon>Camarodonta</taxon>
        <taxon>Echinidea</taxon>
        <taxon>Strongylocentrotidae</taxon>
        <taxon>Strongylocentrotus</taxon>
    </lineage>
</organism>
<dbReference type="GO" id="GO:0045132">
    <property type="term" value="P:meiotic chromosome segregation"/>
    <property type="evidence" value="ECO:0000318"/>
    <property type="project" value="GO_Central"/>
</dbReference>
<name>A0A7M7NQK4_STRPU</name>
<dbReference type="RefSeq" id="XP_030840053.1">
    <property type="nucleotide sequence ID" value="XM_030984193.1"/>
</dbReference>
<reference evidence="15" key="1">
    <citation type="submission" date="2015-02" db="EMBL/GenBank/DDBJ databases">
        <title>Genome sequencing for Strongylocentrotus purpuratus.</title>
        <authorList>
            <person name="Murali S."/>
            <person name="Liu Y."/>
            <person name="Vee V."/>
            <person name="English A."/>
            <person name="Wang M."/>
            <person name="Skinner E."/>
            <person name="Han Y."/>
            <person name="Muzny D.M."/>
            <person name="Worley K.C."/>
            <person name="Gibbs R.A."/>
        </authorList>
    </citation>
    <scope>NUCLEOTIDE SEQUENCE</scope>
</reference>
<evidence type="ECO:0000256" key="4">
    <source>
        <dbReference type="ARBA" id="ARBA00022454"/>
    </source>
</evidence>
<dbReference type="Pfam" id="PF03800">
    <property type="entry name" value="Nuf2"/>
    <property type="match status" value="1"/>
</dbReference>
<dbReference type="AlphaFoldDB" id="A0A7M7NQK4"/>
<keyword evidence="11" id="KW-0137">Centromere</keyword>
<dbReference type="CTD" id="83540"/>
<evidence type="ECO:0000256" key="3">
    <source>
        <dbReference type="ARBA" id="ARBA00005498"/>
    </source>
</evidence>
<comment type="similarity">
    <text evidence="3">Belongs to the NUF2 family.</text>
</comment>
<keyword evidence="8 12" id="KW-0175">Coiled coil</keyword>
<evidence type="ECO:0000256" key="9">
    <source>
        <dbReference type="ARBA" id="ARBA00023242"/>
    </source>
</evidence>
<evidence type="ECO:0000256" key="12">
    <source>
        <dbReference type="SAM" id="Coils"/>
    </source>
</evidence>
<keyword evidence="5" id="KW-0132">Cell division</keyword>
<protein>
    <recommendedName>
        <fullName evidence="13">Kinetochore protein Nuf2 N-terminal domain-containing protein</fullName>
    </recommendedName>
</protein>
<keyword evidence="6" id="KW-0498">Mitosis</keyword>
<dbReference type="Proteomes" id="UP000007110">
    <property type="component" value="Unassembled WGS sequence"/>
</dbReference>
<feature type="coiled-coil region" evidence="12">
    <location>
        <begin position="162"/>
        <end position="196"/>
    </location>
</feature>
<dbReference type="InParanoid" id="A0A7M7NQK4"/>
<dbReference type="InterPro" id="IPR005549">
    <property type="entry name" value="Kinetochore_Nuf2_N"/>
</dbReference>
<dbReference type="GO" id="GO:0051315">
    <property type="term" value="P:attachment of mitotic spindle microtubules to kinetochore"/>
    <property type="evidence" value="ECO:0000318"/>
    <property type="project" value="GO_Central"/>
</dbReference>
<dbReference type="GO" id="GO:0051301">
    <property type="term" value="P:cell division"/>
    <property type="evidence" value="ECO:0007669"/>
    <property type="project" value="UniProtKB-KW"/>
</dbReference>
<dbReference type="GeneID" id="100893761"/>
<evidence type="ECO:0000256" key="1">
    <source>
        <dbReference type="ARBA" id="ARBA00004123"/>
    </source>
</evidence>
<proteinExistence type="inferred from homology"/>
<dbReference type="PANTHER" id="PTHR21650:SF2">
    <property type="entry name" value="KINETOCHORE PROTEIN NUF2"/>
    <property type="match status" value="1"/>
</dbReference>
<keyword evidence="4" id="KW-0158">Chromosome</keyword>
<evidence type="ECO:0000256" key="2">
    <source>
        <dbReference type="ARBA" id="ARBA00004629"/>
    </source>
</evidence>
<dbReference type="PANTHER" id="PTHR21650">
    <property type="entry name" value="MEMBRALIN/KINETOCHORE PROTEIN NUF2"/>
    <property type="match status" value="1"/>
</dbReference>
<dbReference type="Gene3D" id="1.10.418.60">
    <property type="entry name" value="Ncd80 complex, Nuf2 subunit"/>
    <property type="match status" value="1"/>
</dbReference>
<feature type="domain" description="Kinetochore protein Nuf2 N-terminal" evidence="13">
    <location>
        <begin position="4"/>
        <end position="141"/>
    </location>
</feature>
<feature type="coiled-coil region" evidence="12">
    <location>
        <begin position="358"/>
        <end position="406"/>
    </location>
</feature>
<dbReference type="OrthoDB" id="8194677at2759"/>
<dbReference type="InterPro" id="IPR038275">
    <property type="entry name" value="Nuf2_N_sf"/>
</dbReference>
<evidence type="ECO:0000256" key="10">
    <source>
        <dbReference type="ARBA" id="ARBA00023306"/>
    </source>
</evidence>
<sequence>MAAYSFPLLSSAELASVLHEILGETFSEEDFKNPQSTKIQKLYATFLQRLINTPMDKINQPQWEASQGVLHPELYSDTFPLMNLTLAMQRFMVGCLVKDFKMKDILHPKPKRTRRFLSAIINFWRFSVEREDVYYNICQEIQGSLAERSACQERITQIKEKINLIRMNRAEEEEHAKQLQDNIDESDAKMMSQQQDQAGLQRDISRLRTTVAEKAALVDKHKLSILNKQEMVSKMQAQVVQSPERMKADISRMHSTLASRKETKKEKGHRLQEMRGQNENCQLLLQSSEQGDSMITAINTELEKQREAQATMEGVRDQIQIEKDQLRDFTAQEGHLNRQRESKQEKLVKLQLQHQHTVTALQENIQREQRELEECCQKQEKKLGHVQVLIEQKNNIKKKMSDEENIHGEEMSKKKEKYEHLLVALDSYHKDLSVGWEQADPR</sequence>
<dbReference type="GO" id="GO:0031262">
    <property type="term" value="C:Ndc80 complex"/>
    <property type="evidence" value="ECO:0000318"/>
    <property type="project" value="GO_Central"/>
</dbReference>
<evidence type="ECO:0000313" key="15">
    <source>
        <dbReference type="Proteomes" id="UP000007110"/>
    </source>
</evidence>
<dbReference type="EnsemblMetazoa" id="XM_030984193">
    <property type="protein sequence ID" value="XP_030840053"/>
    <property type="gene ID" value="LOC100893761"/>
</dbReference>
<dbReference type="RefSeq" id="XP_011672755.1">
    <property type="nucleotide sequence ID" value="XM_011674453.2"/>
</dbReference>
<keyword evidence="15" id="KW-1185">Reference proteome</keyword>
<dbReference type="GO" id="GO:0051383">
    <property type="term" value="P:kinetochore organization"/>
    <property type="evidence" value="ECO:0000318"/>
    <property type="project" value="GO_Central"/>
</dbReference>
<dbReference type="EnsemblMetazoa" id="XM_011674453">
    <property type="protein sequence ID" value="XP_011672755"/>
    <property type="gene ID" value="LOC100893761"/>
</dbReference>
<evidence type="ECO:0000256" key="11">
    <source>
        <dbReference type="ARBA" id="ARBA00023328"/>
    </source>
</evidence>
<evidence type="ECO:0000256" key="8">
    <source>
        <dbReference type="ARBA" id="ARBA00023054"/>
    </source>
</evidence>
<comment type="subcellular location">
    <subcellularLocation>
        <location evidence="2">Chromosome</location>
        <location evidence="2">Centromere</location>
        <location evidence="2">Kinetochore</location>
    </subcellularLocation>
    <subcellularLocation>
        <location evidence="1">Nucleus</location>
    </subcellularLocation>
</comment>
<dbReference type="GO" id="GO:0007052">
    <property type="term" value="P:mitotic spindle organization"/>
    <property type="evidence" value="ECO:0000318"/>
    <property type="project" value="GO_Central"/>
</dbReference>
<evidence type="ECO:0000256" key="7">
    <source>
        <dbReference type="ARBA" id="ARBA00022838"/>
    </source>
</evidence>
<evidence type="ECO:0000259" key="13">
    <source>
        <dbReference type="Pfam" id="PF03800"/>
    </source>
</evidence>
<keyword evidence="7" id="KW-0995">Kinetochore</keyword>
<keyword evidence="10" id="KW-0131">Cell cycle</keyword>
<dbReference type="OMA" id="TKIIEWD"/>
<accession>A0A7M7NQK4</accession>
<dbReference type="KEGG" id="spu:100893761"/>
<evidence type="ECO:0000256" key="5">
    <source>
        <dbReference type="ARBA" id="ARBA00022618"/>
    </source>
</evidence>
<keyword evidence="9" id="KW-0539">Nucleus</keyword>